<dbReference type="InterPro" id="IPR002403">
    <property type="entry name" value="Cyt_P450_E_grp-IV"/>
</dbReference>
<sequence length="458" mass="50753">MPTPPPGPRLTSALQTYRLVRDPDAFFRAAGREHGPVFTIRYFGFPPEVYVAGAELAERVYALDGDGGGRAGEVRRAFMEPMVGRHSLLSLDGEPWRRHRKLLSPPLHGRAVAGWRGEIERIAARSVDGWPLGEPFALRDRMQDITLEVIIRLVFGITEAGRLRRLRALLPKLLETTGSGSMLMLPASITDRMMASPLLRRVPYLPTTRFAVLREALDSLLFDEIARRRATTRPDATDMLSRLLAATDENGDPMSDQEIRDELVTMLMAGHETTATGLAWTFERLVRAPRVLDRLTADLAAGEDHYLDAVIKEGLRSRPVVFEAPRLLDRPLSLGGYEIPAGWYVAPLISLIHRDPDAYPDPDAFRPERFLAVEHGGDGVTERAQRSWMPFGGGRRYCAGAQLALLEMRAIIREVLGRVELTAGGGLAPERALLKNVTLAPSRRTLVVARARTPVTAS</sequence>
<dbReference type="PROSITE" id="PS00086">
    <property type="entry name" value="CYTOCHROME_P450"/>
    <property type="match status" value="1"/>
</dbReference>
<evidence type="ECO:0000256" key="1">
    <source>
        <dbReference type="ARBA" id="ARBA00001971"/>
    </source>
</evidence>
<keyword evidence="4 5" id="KW-0408">Iron</keyword>
<feature type="binding site" description="axial binding residue" evidence="5">
    <location>
        <position position="398"/>
    </location>
    <ligand>
        <name>heme</name>
        <dbReference type="ChEBI" id="CHEBI:30413"/>
    </ligand>
    <ligandPart>
        <name>Fe</name>
        <dbReference type="ChEBI" id="CHEBI:18248"/>
    </ligandPart>
</feature>
<proteinExistence type="inferred from homology"/>
<keyword evidence="6" id="KW-0503">Monooxygenase</keyword>
<reference evidence="7 8" key="1">
    <citation type="submission" date="2018-06" db="EMBL/GenBank/DDBJ databases">
        <title>Sphaerisporangium craniellae sp. nov., isolated from a marine sponge in the South China Sea.</title>
        <authorList>
            <person name="Li L."/>
        </authorList>
    </citation>
    <scope>NUCLEOTIDE SEQUENCE [LARGE SCALE GENOMIC DNA]</scope>
    <source>
        <strain evidence="7 8">LHW63015</strain>
    </source>
</reference>
<keyword evidence="3 5" id="KW-0479">Metal-binding</keyword>
<name>A0A366M303_9ACTN</name>
<keyword evidence="6" id="KW-0560">Oxidoreductase</keyword>
<protein>
    <submittedName>
        <fullName evidence="7">Cytochrome P450</fullName>
    </submittedName>
</protein>
<dbReference type="GO" id="GO:0016705">
    <property type="term" value="F:oxidoreductase activity, acting on paired donors, with incorporation or reduction of molecular oxygen"/>
    <property type="evidence" value="ECO:0007669"/>
    <property type="project" value="InterPro"/>
</dbReference>
<keyword evidence="5 6" id="KW-0349">Heme</keyword>
<accession>A0A366M303</accession>
<comment type="cofactor">
    <cofactor evidence="1 5">
        <name>heme</name>
        <dbReference type="ChEBI" id="CHEBI:30413"/>
    </cofactor>
</comment>
<comment type="similarity">
    <text evidence="2 6">Belongs to the cytochrome P450 family.</text>
</comment>
<dbReference type="GO" id="GO:0005506">
    <property type="term" value="F:iron ion binding"/>
    <property type="evidence" value="ECO:0007669"/>
    <property type="project" value="InterPro"/>
</dbReference>
<dbReference type="Proteomes" id="UP000253303">
    <property type="component" value="Unassembled WGS sequence"/>
</dbReference>
<evidence type="ECO:0000256" key="4">
    <source>
        <dbReference type="ARBA" id="ARBA00023004"/>
    </source>
</evidence>
<dbReference type="GO" id="GO:0020037">
    <property type="term" value="F:heme binding"/>
    <property type="evidence" value="ECO:0007669"/>
    <property type="project" value="InterPro"/>
</dbReference>
<organism evidence="7 8">
    <name type="scientific">Spongiactinospora rosea</name>
    <dbReference type="NCBI Taxonomy" id="2248750"/>
    <lineage>
        <taxon>Bacteria</taxon>
        <taxon>Bacillati</taxon>
        <taxon>Actinomycetota</taxon>
        <taxon>Actinomycetes</taxon>
        <taxon>Streptosporangiales</taxon>
        <taxon>Streptosporangiaceae</taxon>
        <taxon>Spongiactinospora</taxon>
    </lineage>
</organism>
<dbReference type="InterPro" id="IPR001128">
    <property type="entry name" value="Cyt_P450"/>
</dbReference>
<dbReference type="InterPro" id="IPR017972">
    <property type="entry name" value="Cyt_P450_CS"/>
</dbReference>
<dbReference type="InterPro" id="IPR036396">
    <property type="entry name" value="Cyt_P450_sf"/>
</dbReference>
<dbReference type="RefSeq" id="WP_113980376.1">
    <property type="nucleotide sequence ID" value="NZ_QMEY01000003.1"/>
</dbReference>
<dbReference type="PRINTS" id="PR00385">
    <property type="entry name" value="P450"/>
</dbReference>
<evidence type="ECO:0000256" key="5">
    <source>
        <dbReference type="PIRSR" id="PIRSR602403-1"/>
    </source>
</evidence>
<evidence type="ECO:0000256" key="3">
    <source>
        <dbReference type="ARBA" id="ARBA00022723"/>
    </source>
</evidence>
<dbReference type="EMBL" id="QMEY01000003">
    <property type="protein sequence ID" value="RBQ20173.1"/>
    <property type="molecule type" value="Genomic_DNA"/>
</dbReference>
<evidence type="ECO:0000256" key="2">
    <source>
        <dbReference type="ARBA" id="ARBA00010617"/>
    </source>
</evidence>
<dbReference type="PRINTS" id="PR00465">
    <property type="entry name" value="EP450IV"/>
</dbReference>
<dbReference type="AlphaFoldDB" id="A0A366M303"/>
<dbReference type="InterPro" id="IPR050121">
    <property type="entry name" value="Cytochrome_P450_monoxygenase"/>
</dbReference>
<dbReference type="Pfam" id="PF00067">
    <property type="entry name" value="p450"/>
    <property type="match status" value="1"/>
</dbReference>
<evidence type="ECO:0000256" key="6">
    <source>
        <dbReference type="RuleBase" id="RU000461"/>
    </source>
</evidence>
<evidence type="ECO:0000313" key="8">
    <source>
        <dbReference type="Proteomes" id="UP000253303"/>
    </source>
</evidence>
<gene>
    <name evidence="7" type="ORF">DP939_10160</name>
</gene>
<dbReference type="GO" id="GO:0004497">
    <property type="term" value="F:monooxygenase activity"/>
    <property type="evidence" value="ECO:0007669"/>
    <property type="project" value="UniProtKB-KW"/>
</dbReference>
<dbReference type="PANTHER" id="PTHR24305:SF166">
    <property type="entry name" value="CYTOCHROME P450 12A4, MITOCHONDRIAL-RELATED"/>
    <property type="match status" value="1"/>
</dbReference>
<comment type="caution">
    <text evidence="7">The sequence shown here is derived from an EMBL/GenBank/DDBJ whole genome shotgun (WGS) entry which is preliminary data.</text>
</comment>
<dbReference type="Gene3D" id="1.10.630.10">
    <property type="entry name" value="Cytochrome P450"/>
    <property type="match status" value="1"/>
</dbReference>
<dbReference type="SUPFAM" id="SSF48264">
    <property type="entry name" value="Cytochrome P450"/>
    <property type="match status" value="1"/>
</dbReference>
<dbReference type="PANTHER" id="PTHR24305">
    <property type="entry name" value="CYTOCHROME P450"/>
    <property type="match status" value="1"/>
</dbReference>
<dbReference type="CDD" id="cd11053">
    <property type="entry name" value="CYP110-like"/>
    <property type="match status" value="1"/>
</dbReference>
<evidence type="ECO:0000313" key="7">
    <source>
        <dbReference type="EMBL" id="RBQ20173.1"/>
    </source>
</evidence>
<dbReference type="OrthoDB" id="3217230at2"/>
<keyword evidence="8" id="KW-1185">Reference proteome</keyword>